<proteinExistence type="predicted"/>
<keyword evidence="2" id="KW-1185">Reference proteome</keyword>
<dbReference type="Proteomes" id="UP001500909">
    <property type="component" value="Unassembled WGS sequence"/>
</dbReference>
<organism evidence="1 2">
    <name type="scientific">Streptomyces olivaceiscleroticus</name>
    <dbReference type="NCBI Taxonomy" id="68245"/>
    <lineage>
        <taxon>Bacteria</taxon>
        <taxon>Bacillati</taxon>
        <taxon>Actinomycetota</taxon>
        <taxon>Actinomycetes</taxon>
        <taxon>Kitasatosporales</taxon>
        <taxon>Streptomycetaceae</taxon>
        <taxon>Streptomyces</taxon>
    </lineage>
</organism>
<dbReference type="EMBL" id="BAAABY010000054">
    <property type="protein sequence ID" value="GAA0494773.1"/>
    <property type="molecule type" value="Genomic_DNA"/>
</dbReference>
<sequence>MIVANGLCSWNRHGQDALGGPPQTCVGGGHVLAEIAGPASPAAGGVSVTRPSHAEAQEAVEPGEGRHTYGEMMGCQRAAYPMIVRPAGFERESRDRSIQSQS</sequence>
<evidence type="ECO:0000313" key="1">
    <source>
        <dbReference type="EMBL" id="GAA0494773.1"/>
    </source>
</evidence>
<reference evidence="2" key="1">
    <citation type="journal article" date="2019" name="Int. J. Syst. Evol. Microbiol.">
        <title>The Global Catalogue of Microorganisms (GCM) 10K type strain sequencing project: providing services to taxonomists for standard genome sequencing and annotation.</title>
        <authorList>
            <consortium name="The Broad Institute Genomics Platform"/>
            <consortium name="The Broad Institute Genome Sequencing Center for Infectious Disease"/>
            <person name="Wu L."/>
            <person name="Ma J."/>
        </authorList>
    </citation>
    <scope>NUCLEOTIDE SEQUENCE [LARGE SCALE GENOMIC DNA]</scope>
    <source>
        <strain evidence="2">JCM 4805</strain>
    </source>
</reference>
<accession>A0ABP3L7G6</accession>
<protein>
    <submittedName>
        <fullName evidence="1">Uncharacterized protein</fullName>
    </submittedName>
</protein>
<gene>
    <name evidence="1" type="ORF">GCM10010361_70170</name>
</gene>
<evidence type="ECO:0000313" key="2">
    <source>
        <dbReference type="Proteomes" id="UP001500909"/>
    </source>
</evidence>
<comment type="caution">
    <text evidence="1">The sequence shown here is derived from an EMBL/GenBank/DDBJ whole genome shotgun (WGS) entry which is preliminary data.</text>
</comment>
<name>A0ABP3L7G6_9ACTN</name>